<dbReference type="InterPro" id="IPR036005">
    <property type="entry name" value="Creatinase/aminopeptidase-like"/>
</dbReference>
<keyword evidence="6" id="KW-0645">Protease</keyword>
<dbReference type="InterPro" id="IPR001131">
    <property type="entry name" value="Peptidase_M24B_aminopep-P_CS"/>
</dbReference>
<dbReference type="GO" id="GO:0102009">
    <property type="term" value="F:proline dipeptidase activity"/>
    <property type="evidence" value="ECO:0007669"/>
    <property type="project" value="UniProtKB-EC"/>
</dbReference>
<dbReference type="SUPFAM" id="SSF55920">
    <property type="entry name" value="Creatinase/aminopeptidase"/>
    <property type="match status" value="1"/>
</dbReference>
<dbReference type="PROSITE" id="PS00491">
    <property type="entry name" value="PROLINE_PEPTIDASE"/>
    <property type="match status" value="1"/>
</dbReference>
<dbReference type="PANTHER" id="PTHR46112:SF2">
    <property type="entry name" value="XAA-PRO AMINOPEPTIDASE P-RELATED"/>
    <property type="match status" value="1"/>
</dbReference>
<comment type="caution">
    <text evidence="6">The sequence shown here is derived from an EMBL/GenBank/DDBJ whole genome shotgun (WGS) entry which is preliminary data.</text>
</comment>
<feature type="domain" description="Peptidase M24" evidence="4">
    <location>
        <begin position="123"/>
        <end position="324"/>
    </location>
</feature>
<dbReference type="Pfam" id="PF00557">
    <property type="entry name" value="Peptidase_M24"/>
    <property type="match status" value="1"/>
</dbReference>
<dbReference type="PANTHER" id="PTHR46112">
    <property type="entry name" value="AMINOPEPTIDASE"/>
    <property type="match status" value="1"/>
</dbReference>
<keyword evidence="7" id="KW-1185">Reference proteome</keyword>
<sequence length="338" mass="38398">MVKKNFDGILLTQFNNIKYISNYYPTSSAICLFKENPVIYTTAMDKELADETSLIEVKELKSISDLKKVFKEESLKKIAIEGNLPISYYKKLEGSKSKNEKWELAIENFLEKERMIKSPNEIEKIRNATNIAHKSFEELVIREKQEKRFTDWEIAYELGYLMRNNGASEESFETIVATDKNSSLPHAPMGNKKLGNIILMDWGAKYNGYCSDTSRTMIEDNDKKQKEIFDIVFEAYKKSIKGTKSGVKTCEIDNIARSVISGYGYKDKFIHSTGHSLGLNIHETPSISTQDGTVLEENMVITIEPGIYLEGEFGVRIEDTVIVGKNGVEVIGKLPHEI</sequence>
<keyword evidence="2 6" id="KW-0378">Hydrolase</keyword>
<dbReference type="EC" id="3.4.13.9" evidence="6"/>
<feature type="domain" description="Creatinase N-terminal" evidence="5">
    <location>
        <begin position="1"/>
        <end position="99"/>
    </location>
</feature>
<dbReference type="InterPro" id="IPR029149">
    <property type="entry name" value="Creatin/AminoP/Spt16_N"/>
</dbReference>
<dbReference type="InterPro" id="IPR000587">
    <property type="entry name" value="Creatinase_N"/>
</dbReference>
<dbReference type="Gene3D" id="3.90.230.10">
    <property type="entry name" value="Creatinase/methionine aminopeptidase superfamily"/>
    <property type="match status" value="1"/>
</dbReference>
<organism evidence="6 7">
    <name type="scientific">Candidatus Methanobinarius endosymbioticus</name>
    <dbReference type="NCBI Taxonomy" id="2006182"/>
    <lineage>
        <taxon>Archaea</taxon>
        <taxon>Methanobacteriati</taxon>
        <taxon>Methanobacteriota</taxon>
        <taxon>Methanomada group</taxon>
        <taxon>Methanobacteria</taxon>
        <taxon>Methanobacteriales</taxon>
        <taxon>Methanobacteriaceae</taxon>
        <taxon>Candidatus Methanobinarius</taxon>
    </lineage>
</organism>
<evidence type="ECO:0000256" key="1">
    <source>
        <dbReference type="ARBA" id="ARBA00022723"/>
    </source>
</evidence>
<keyword evidence="6" id="KW-0224">Dipeptidase</keyword>
<dbReference type="InterPro" id="IPR000994">
    <property type="entry name" value="Pept_M24"/>
</dbReference>
<comment type="similarity">
    <text evidence="3">Belongs to the peptidase M24B family.</text>
</comment>
<accession>A0A366MF54</accession>
<dbReference type="Pfam" id="PF01321">
    <property type="entry name" value="Creatinase_N"/>
    <property type="match status" value="1"/>
</dbReference>
<keyword evidence="1 3" id="KW-0479">Metal-binding</keyword>
<name>A0A366MF54_9EURY</name>
<evidence type="ECO:0000259" key="4">
    <source>
        <dbReference type="Pfam" id="PF00557"/>
    </source>
</evidence>
<protein>
    <submittedName>
        <fullName evidence="6">Xaa-Pro dipeptidase</fullName>
        <ecNumber evidence="6">3.4.13.9</ecNumber>
    </submittedName>
</protein>
<dbReference type="GO" id="GO:0046872">
    <property type="term" value="F:metal ion binding"/>
    <property type="evidence" value="ECO:0007669"/>
    <property type="project" value="UniProtKB-KW"/>
</dbReference>
<gene>
    <name evidence="6" type="primary">pepQ</name>
    <name evidence="6" type="ORF">ALNOE001_03370</name>
</gene>
<evidence type="ECO:0000259" key="5">
    <source>
        <dbReference type="Pfam" id="PF01321"/>
    </source>
</evidence>
<evidence type="ECO:0000256" key="2">
    <source>
        <dbReference type="ARBA" id="ARBA00022801"/>
    </source>
</evidence>
<dbReference type="SUPFAM" id="SSF53092">
    <property type="entry name" value="Creatinase/prolidase N-terminal domain"/>
    <property type="match status" value="1"/>
</dbReference>
<dbReference type="Gene3D" id="3.40.350.10">
    <property type="entry name" value="Creatinase/prolidase N-terminal domain"/>
    <property type="match status" value="1"/>
</dbReference>
<evidence type="ECO:0000256" key="3">
    <source>
        <dbReference type="RuleBase" id="RU000590"/>
    </source>
</evidence>
<dbReference type="InterPro" id="IPR050659">
    <property type="entry name" value="Peptidase_M24B"/>
</dbReference>
<evidence type="ECO:0000313" key="6">
    <source>
        <dbReference type="EMBL" id="RBQ24224.1"/>
    </source>
</evidence>
<reference evidence="6 7" key="1">
    <citation type="submission" date="2018-06" db="EMBL/GenBank/DDBJ databases">
        <title>Genomic insight into two independent archaeal endosymbiosis events.</title>
        <authorList>
            <person name="Lind A.E."/>
            <person name="Lewis W.H."/>
            <person name="Spang A."/>
            <person name="Guy L."/>
            <person name="Embley M.T."/>
            <person name="Ettema T.J.G."/>
        </authorList>
    </citation>
    <scope>NUCLEOTIDE SEQUENCE [LARGE SCALE GENOMIC DNA]</scope>
    <source>
        <strain evidence="6">NOE</strain>
    </source>
</reference>
<dbReference type="EMBL" id="NIZT01000008">
    <property type="protein sequence ID" value="RBQ24224.1"/>
    <property type="molecule type" value="Genomic_DNA"/>
</dbReference>
<dbReference type="AlphaFoldDB" id="A0A366MF54"/>
<evidence type="ECO:0000313" key="7">
    <source>
        <dbReference type="Proteomes" id="UP000253099"/>
    </source>
</evidence>
<proteinExistence type="inferred from homology"/>
<dbReference type="Proteomes" id="UP000253099">
    <property type="component" value="Unassembled WGS sequence"/>
</dbReference>